<dbReference type="Gene3D" id="3.30.1360.10">
    <property type="entry name" value="RNA polymerase, RBP11-like subunit"/>
    <property type="match status" value="1"/>
</dbReference>
<dbReference type="NCBIfam" id="NF003519">
    <property type="entry name" value="PRK05182.2-5"/>
    <property type="match status" value="1"/>
</dbReference>
<keyword evidence="6 11" id="KW-0548">Nucleotidyltransferase</keyword>
<dbReference type="AlphaFoldDB" id="A0A2H0VAI9"/>
<dbReference type="EC" id="2.7.7.6" evidence="2 11"/>
<organism evidence="14 15">
    <name type="scientific">Candidatus Doudnabacteria bacterium CG10_big_fil_rev_8_21_14_0_10_42_18</name>
    <dbReference type="NCBI Taxonomy" id="1974552"/>
    <lineage>
        <taxon>Bacteria</taxon>
        <taxon>Candidatus Doudnaibacteriota</taxon>
    </lineage>
</organism>
<evidence type="ECO:0000259" key="13">
    <source>
        <dbReference type="SMART" id="SM00662"/>
    </source>
</evidence>
<evidence type="ECO:0000313" key="15">
    <source>
        <dbReference type="Proteomes" id="UP000230922"/>
    </source>
</evidence>
<evidence type="ECO:0000256" key="3">
    <source>
        <dbReference type="ARBA" id="ARBA00015972"/>
    </source>
</evidence>
<feature type="region of interest" description="Alpha C-terminal domain (alpha-CTD)" evidence="11">
    <location>
        <begin position="262"/>
        <end position="322"/>
    </location>
</feature>
<dbReference type="EMBL" id="PFAK01000046">
    <property type="protein sequence ID" value="PIR96104.1"/>
    <property type="molecule type" value="Genomic_DNA"/>
</dbReference>
<evidence type="ECO:0000256" key="10">
    <source>
        <dbReference type="ARBA" id="ARBA00048552"/>
    </source>
</evidence>
<dbReference type="InterPro" id="IPR011773">
    <property type="entry name" value="DNA-dir_RpoA"/>
</dbReference>
<evidence type="ECO:0000256" key="4">
    <source>
        <dbReference type="ARBA" id="ARBA00022478"/>
    </source>
</evidence>
<feature type="region of interest" description="Disordered" evidence="12">
    <location>
        <begin position="248"/>
        <end position="271"/>
    </location>
</feature>
<evidence type="ECO:0000313" key="14">
    <source>
        <dbReference type="EMBL" id="PIR96104.1"/>
    </source>
</evidence>
<dbReference type="GO" id="GO:0005737">
    <property type="term" value="C:cytoplasm"/>
    <property type="evidence" value="ECO:0007669"/>
    <property type="project" value="UniProtKB-ARBA"/>
</dbReference>
<reference evidence="15" key="1">
    <citation type="submission" date="2017-09" db="EMBL/GenBank/DDBJ databases">
        <title>Depth-based differentiation of microbial function through sediment-hosted aquifers and enrichment of novel symbionts in the deep terrestrial subsurface.</title>
        <authorList>
            <person name="Probst A.J."/>
            <person name="Ladd B."/>
            <person name="Jarett J.K."/>
            <person name="Geller-Mcgrath D.E."/>
            <person name="Sieber C.M.K."/>
            <person name="Emerson J.B."/>
            <person name="Anantharaman K."/>
            <person name="Thomas B.C."/>
            <person name="Malmstrom R."/>
            <person name="Stieglmeier M."/>
            <person name="Klingl A."/>
            <person name="Woyke T."/>
            <person name="Ryan C.M."/>
            <person name="Banfield J.F."/>
        </authorList>
    </citation>
    <scope>NUCLEOTIDE SEQUENCE [LARGE SCALE GENOMIC DNA]</scope>
</reference>
<dbReference type="SUPFAM" id="SSF55257">
    <property type="entry name" value="RBP11-like subunits of RNA polymerase"/>
    <property type="match status" value="1"/>
</dbReference>
<feature type="domain" description="DNA-directed RNA polymerase RpoA/D/Rpb3-type" evidence="13">
    <location>
        <begin position="19"/>
        <end position="227"/>
    </location>
</feature>
<dbReference type="FunFam" id="2.170.120.12:FF:000001">
    <property type="entry name" value="DNA-directed RNA polymerase subunit alpha"/>
    <property type="match status" value="1"/>
</dbReference>
<comment type="subunit">
    <text evidence="11">Homodimer. The RNAP catalytic core consists of 2 alpha, 1 beta, 1 beta' and 1 omega subunit. When a sigma factor is associated with the core the holoenzyme is formed, which can initiate transcription.</text>
</comment>
<dbReference type="Gene3D" id="2.170.120.12">
    <property type="entry name" value="DNA-directed RNA polymerase, insert domain"/>
    <property type="match status" value="1"/>
</dbReference>
<dbReference type="GO" id="GO:0046983">
    <property type="term" value="F:protein dimerization activity"/>
    <property type="evidence" value="ECO:0007669"/>
    <property type="project" value="InterPro"/>
</dbReference>
<dbReference type="GO" id="GO:0006351">
    <property type="term" value="P:DNA-templated transcription"/>
    <property type="evidence" value="ECO:0007669"/>
    <property type="project" value="UniProtKB-UniRule"/>
</dbReference>
<dbReference type="SUPFAM" id="SSF56553">
    <property type="entry name" value="Insert subdomain of RNA polymerase alpha subunit"/>
    <property type="match status" value="1"/>
</dbReference>
<dbReference type="InterPro" id="IPR036643">
    <property type="entry name" value="RNApol_insert_sf"/>
</dbReference>
<keyword evidence="7 11" id="KW-0804">Transcription</keyword>
<dbReference type="NCBIfam" id="TIGR02027">
    <property type="entry name" value="rpoA"/>
    <property type="match status" value="1"/>
</dbReference>
<dbReference type="HAMAP" id="MF_00059">
    <property type="entry name" value="RNApol_bact_RpoA"/>
    <property type="match status" value="1"/>
</dbReference>
<evidence type="ECO:0000256" key="8">
    <source>
        <dbReference type="ARBA" id="ARBA00032524"/>
    </source>
</evidence>
<evidence type="ECO:0000256" key="5">
    <source>
        <dbReference type="ARBA" id="ARBA00022679"/>
    </source>
</evidence>
<keyword evidence="4 11" id="KW-0240">DNA-directed RNA polymerase</keyword>
<evidence type="ECO:0000256" key="9">
    <source>
        <dbReference type="ARBA" id="ARBA00033070"/>
    </source>
</evidence>
<evidence type="ECO:0000256" key="11">
    <source>
        <dbReference type="HAMAP-Rule" id="MF_00059"/>
    </source>
</evidence>
<keyword evidence="5 11" id="KW-0808">Transferase</keyword>
<comment type="catalytic activity">
    <reaction evidence="10 11">
        <text>RNA(n) + a ribonucleoside 5'-triphosphate = RNA(n+1) + diphosphate</text>
        <dbReference type="Rhea" id="RHEA:21248"/>
        <dbReference type="Rhea" id="RHEA-COMP:14527"/>
        <dbReference type="Rhea" id="RHEA-COMP:17342"/>
        <dbReference type="ChEBI" id="CHEBI:33019"/>
        <dbReference type="ChEBI" id="CHEBI:61557"/>
        <dbReference type="ChEBI" id="CHEBI:140395"/>
        <dbReference type="EC" id="2.7.7.6"/>
    </reaction>
</comment>
<feature type="region of interest" description="Alpha N-terminal domain (alpha-NTD)" evidence="11">
    <location>
        <begin position="1"/>
        <end position="246"/>
    </location>
</feature>
<name>A0A2H0VAI9_9BACT</name>
<dbReference type="Pfam" id="PF01193">
    <property type="entry name" value="RNA_pol_L"/>
    <property type="match status" value="1"/>
</dbReference>
<dbReference type="InterPro" id="IPR011260">
    <property type="entry name" value="RNAP_asu_C"/>
</dbReference>
<dbReference type="InterPro" id="IPR011262">
    <property type="entry name" value="DNA-dir_RNA_pol_insert"/>
</dbReference>
<dbReference type="SMART" id="SM00662">
    <property type="entry name" value="RPOLD"/>
    <property type="match status" value="1"/>
</dbReference>
<evidence type="ECO:0000256" key="2">
    <source>
        <dbReference type="ARBA" id="ARBA00012418"/>
    </source>
</evidence>
<dbReference type="GO" id="GO:0003899">
    <property type="term" value="F:DNA-directed RNA polymerase activity"/>
    <property type="evidence" value="ECO:0007669"/>
    <property type="project" value="UniProtKB-UniRule"/>
</dbReference>
<dbReference type="Pfam" id="PF01000">
    <property type="entry name" value="RNA_pol_A_bac"/>
    <property type="match status" value="1"/>
</dbReference>
<dbReference type="Gene3D" id="1.10.150.20">
    <property type="entry name" value="5' to 3' exonuclease, C-terminal subdomain"/>
    <property type="match status" value="1"/>
</dbReference>
<feature type="compositionally biased region" description="Basic and acidic residues" evidence="12">
    <location>
        <begin position="255"/>
        <end position="271"/>
    </location>
</feature>
<comment type="function">
    <text evidence="11">DNA-dependent RNA polymerase catalyzes the transcription of DNA into RNA using the four ribonucleoside triphosphates as substrates.</text>
</comment>
<dbReference type="InterPro" id="IPR036603">
    <property type="entry name" value="RBP11-like"/>
</dbReference>
<evidence type="ECO:0000256" key="1">
    <source>
        <dbReference type="ARBA" id="ARBA00007123"/>
    </source>
</evidence>
<dbReference type="GO" id="GO:0003677">
    <property type="term" value="F:DNA binding"/>
    <property type="evidence" value="ECO:0007669"/>
    <property type="project" value="UniProtKB-UniRule"/>
</dbReference>
<dbReference type="Proteomes" id="UP000230922">
    <property type="component" value="Unassembled WGS sequence"/>
</dbReference>
<evidence type="ECO:0000256" key="12">
    <source>
        <dbReference type="SAM" id="MobiDB-lite"/>
    </source>
</evidence>
<dbReference type="Pfam" id="PF03118">
    <property type="entry name" value="RNA_pol_A_CTD"/>
    <property type="match status" value="1"/>
</dbReference>
<sequence length="322" mass="35151">MEAIILPNQAQVADLGKNKYSITLEPLYPGYGVTIGNAIRRVLLSSLPGAAVTFVKIKFADHEFSTVPHVKEDVIQIILNLKKLRVKSFSNEPVRVQLKAKGEKKVTAADIKETDQVEIINKDLHIATLDSKTAEFDMELIIEQGRGYVPVEAREEKKQELGMIAIDAIFTPVRSVHFDVTNVRVGQLTNYDKLEVAVETDGGINGQEAANIAAHILVDHFTMMFTAGPTALEQSAVIAQSALPLETTGEISEQSAEKEGRADADGSEIKESTLSNRAKNALIKNKIFSLNALKALSDEEIKSLSGLGEKTVVEIIEFLGRS</sequence>
<dbReference type="GO" id="GO:0000428">
    <property type="term" value="C:DNA-directed RNA polymerase complex"/>
    <property type="evidence" value="ECO:0007669"/>
    <property type="project" value="UniProtKB-KW"/>
</dbReference>
<accession>A0A2H0VAI9</accession>
<comment type="caution">
    <text evidence="14">The sequence shown here is derived from an EMBL/GenBank/DDBJ whole genome shotgun (WGS) entry which is preliminary data.</text>
</comment>
<dbReference type="CDD" id="cd06928">
    <property type="entry name" value="RNAP_alpha_NTD"/>
    <property type="match status" value="1"/>
</dbReference>
<gene>
    <name evidence="11" type="primary">rpoA</name>
    <name evidence="14" type="ORF">COT92_02770</name>
</gene>
<comment type="similarity">
    <text evidence="1 11">Belongs to the RNA polymerase alpha chain family.</text>
</comment>
<evidence type="ECO:0000256" key="7">
    <source>
        <dbReference type="ARBA" id="ARBA00023163"/>
    </source>
</evidence>
<dbReference type="InterPro" id="IPR011263">
    <property type="entry name" value="DNA-dir_RNA_pol_RpoA/D/Rpb3"/>
</dbReference>
<comment type="domain">
    <text evidence="11">The N-terminal domain is essential for RNAP assembly and basal transcription, whereas the C-terminal domain is involved in interaction with transcriptional regulators and with upstream promoter elements.</text>
</comment>
<proteinExistence type="inferred from homology"/>
<protein>
    <recommendedName>
        <fullName evidence="3 11">DNA-directed RNA polymerase subunit alpha</fullName>
        <shortName evidence="11">RNAP subunit alpha</shortName>
        <ecNumber evidence="2 11">2.7.7.6</ecNumber>
    </recommendedName>
    <alternativeName>
        <fullName evidence="9 11">RNA polymerase subunit alpha</fullName>
    </alternativeName>
    <alternativeName>
        <fullName evidence="8 11">Transcriptase subunit alpha</fullName>
    </alternativeName>
</protein>
<dbReference type="SUPFAM" id="SSF47789">
    <property type="entry name" value="C-terminal domain of RNA polymerase alpha subunit"/>
    <property type="match status" value="1"/>
</dbReference>
<evidence type="ECO:0000256" key="6">
    <source>
        <dbReference type="ARBA" id="ARBA00022695"/>
    </source>
</evidence>